<name>A0A9W5Y663_9CLOT</name>
<gene>
    <name evidence="5" type="primary">rfbN</name>
    <name evidence="5" type="ORF">CFOLD11_41010</name>
</gene>
<dbReference type="PANTHER" id="PTHR43630">
    <property type="entry name" value="POLY-BETA-1,6-N-ACETYL-D-GLUCOSAMINE SYNTHASE"/>
    <property type="match status" value="1"/>
</dbReference>
<dbReference type="Pfam" id="PF00535">
    <property type="entry name" value="Glycos_transf_2"/>
    <property type="match status" value="1"/>
</dbReference>
<evidence type="ECO:0000256" key="2">
    <source>
        <dbReference type="ARBA" id="ARBA00022676"/>
    </source>
</evidence>
<sequence>MKVAIICPLYNAEKYIKGLHENLLRQKCNFEVNINYVLTESNDSTKSILDEMKVNYQIVKKGQFSHSSTRERMAFKTNEDIIVFISQDVIMKDENWLKNLVNPIIIGECDASFSRQICQNLSIEKYIREKNYPKESRVVSKDDIKSLGLITFFYSDASSAVTASVYKKLNGYDGKDLIINEDMYLAHKLVTNGYKIKYCSDSEVYHSHTFTLKQLFNRYFDTGVFFKQNSVFLEYNGNQSGVNLLKYVLKRSFQELNIKVIINVVPNFASRFIGSYLGERYEKLSLNRRIKYSLNKQYWTKIRGDV</sequence>
<dbReference type="AlphaFoldDB" id="A0A9W5Y663"/>
<evidence type="ECO:0000313" key="6">
    <source>
        <dbReference type="Proteomes" id="UP001057868"/>
    </source>
</evidence>
<comment type="caution">
    <text evidence="5">The sequence shown here is derived from an EMBL/GenBank/DDBJ whole genome shotgun (WGS) entry which is preliminary data.</text>
</comment>
<proteinExistence type="inferred from homology"/>
<evidence type="ECO:0000256" key="1">
    <source>
        <dbReference type="ARBA" id="ARBA00006739"/>
    </source>
</evidence>
<dbReference type="InterPro" id="IPR029044">
    <property type="entry name" value="Nucleotide-diphossugar_trans"/>
</dbReference>
<dbReference type="Gene3D" id="3.90.550.10">
    <property type="entry name" value="Spore Coat Polysaccharide Biosynthesis Protein SpsA, Chain A"/>
    <property type="match status" value="1"/>
</dbReference>
<evidence type="ECO:0000313" key="5">
    <source>
        <dbReference type="EMBL" id="GKU27274.1"/>
    </source>
</evidence>
<dbReference type="SUPFAM" id="SSF53448">
    <property type="entry name" value="Nucleotide-diphospho-sugar transferases"/>
    <property type="match status" value="1"/>
</dbReference>
<dbReference type="GO" id="GO:0016757">
    <property type="term" value="F:glycosyltransferase activity"/>
    <property type="evidence" value="ECO:0007669"/>
    <property type="project" value="UniProtKB-KW"/>
</dbReference>
<dbReference type="InterPro" id="IPR001173">
    <property type="entry name" value="Glyco_trans_2-like"/>
</dbReference>
<comment type="similarity">
    <text evidence="1">Belongs to the glycosyltransferase 2 family.</text>
</comment>
<dbReference type="EMBL" id="BQXY01000010">
    <property type="protein sequence ID" value="GKU27274.1"/>
    <property type="molecule type" value="Genomic_DNA"/>
</dbReference>
<accession>A0A9W5Y663</accession>
<evidence type="ECO:0000256" key="3">
    <source>
        <dbReference type="ARBA" id="ARBA00022679"/>
    </source>
</evidence>
<keyword evidence="3" id="KW-0808">Transferase</keyword>
<reference evidence="5" key="1">
    <citation type="journal article" date="2023" name="Int. J. Syst. Evol. Microbiol.">
        <title>&lt;i&gt;Clostridium folliculivorans&lt;/i&gt; sp. nov., isolated from soil samples of an organic paddy in Japan.</title>
        <authorList>
            <person name="Tazawa J."/>
            <person name="Kobayashi H."/>
            <person name="Tanizawa Y."/>
            <person name="Uchino A."/>
            <person name="Tanaka F."/>
            <person name="Urashima Y."/>
            <person name="Miura S."/>
            <person name="Sakamoto M."/>
            <person name="Ohkuma M."/>
            <person name="Tohno M."/>
        </authorList>
    </citation>
    <scope>NUCLEOTIDE SEQUENCE</scope>
    <source>
        <strain evidence="5">D1-1</strain>
    </source>
</reference>
<dbReference type="PANTHER" id="PTHR43630:SF1">
    <property type="entry name" value="POLY-BETA-1,6-N-ACETYL-D-GLUCOSAMINE SYNTHASE"/>
    <property type="match status" value="1"/>
</dbReference>
<dbReference type="RefSeq" id="WP_261854141.1">
    <property type="nucleotide sequence ID" value="NZ_BQXY01000010.1"/>
</dbReference>
<organism evidence="5 6">
    <name type="scientific">Clostridium folliculivorans</name>
    <dbReference type="NCBI Taxonomy" id="2886038"/>
    <lineage>
        <taxon>Bacteria</taxon>
        <taxon>Bacillati</taxon>
        <taxon>Bacillota</taxon>
        <taxon>Clostridia</taxon>
        <taxon>Eubacteriales</taxon>
        <taxon>Clostridiaceae</taxon>
        <taxon>Clostridium</taxon>
    </lineage>
</organism>
<keyword evidence="6" id="KW-1185">Reference proteome</keyword>
<feature type="domain" description="Glycosyltransferase 2-like" evidence="4">
    <location>
        <begin position="5"/>
        <end position="168"/>
    </location>
</feature>
<keyword evidence="2" id="KW-0328">Glycosyltransferase</keyword>
<protein>
    <submittedName>
        <fullName evidence="5">Rhamnosyltransferase</fullName>
    </submittedName>
</protein>
<evidence type="ECO:0000259" key="4">
    <source>
        <dbReference type="Pfam" id="PF00535"/>
    </source>
</evidence>
<dbReference type="Proteomes" id="UP001057868">
    <property type="component" value="Unassembled WGS sequence"/>
</dbReference>